<comment type="caution">
    <text evidence="1">The sequence shown here is derived from an EMBL/GenBank/DDBJ whole genome shotgun (WGS) entry which is preliminary data.</text>
</comment>
<sequence length="119" mass="13234">MSLYNALIRTHHITSRQKIAHLRKAAKQLDVYALLRTGAFPGIMYCQGSEHGVNSFVTTVQGLRYKDFKLASRPAPIESDAGQAGKQAGLFEVASVQEFATVMDVMGLSNWWKRAMEFA</sequence>
<gene>
    <name evidence="1" type="ORF">B0T15DRAFT_525183</name>
</gene>
<name>A0AAJ0M4Q5_9PEZI</name>
<dbReference type="CDD" id="cd24163">
    <property type="entry name" value="RWDD2_C"/>
    <property type="match status" value="1"/>
</dbReference>
<dbReference type="EMBL" id="JAUDZG010000002">
    <property type="protein sequence ID" value="KAK3308764.1"/>
    <property type="molecule type" value="Genomic_DNA"/>
</dbReference>
<reference evidence="1" key="2">
    <citation type="submission" date="2023-06" db="EMBL/GenBank/DDBJ databases">
        <authorList>
            <consortium name="Lawrence Berkeley National Laboratory"/>
            <person name="Mondo S.J."/>
            <person name="Hensen N."/>
            <person name="Bonometti L."/>
            <person name="Westerberg I."/>
            <person name="Brannstrom I.O."/>
            <person name="Guillou S."/>
            <person name="Cros-Aarteil S."/>
            <person name="Calhoun S."/>
            <person name="Haridas S."/>
            <person name="Kuo A."/>
            <person name="Pangilinan J."/>
            <person name="Riley R."/>
            <person name="Labutti K."/>
            <person name="Andreopoulos B."/>
            <person name="Lipzen A."/>
            <person name="Chen C."/>
            <person name="Yanf M."/>
            <person name="Daum C."/>
            <person name="Ng V."/>
            <person name="Clum A."/>
            <person name="Steindorff A."/>
            <person name="Ohm R."/>
            <person name="Martin F."/>
            <person name="Silar P."/>
            <person name="Natvig D."/>
            <person name="Lalanne C."/>
            <person name="Gautier V."/>
            <person name="Ament-Velasquez S.L."/>
            <person name="Kruys A."/>
            <person name="Hutchinson M.I."/>
            <person name="Powell A.J."/>
            <person name="Barry K."/>
            <person name="Miller A.N."/>
            <person name="Grigoriev I.V."/>
            <person name="Debuchy R."/>
            <person name="Gladieux P."/>
            <person name="Thoren M.H."/>
            <person name="Johannesson H."/>
        </authorList>
    </citation>
    <scope>NUCLEOTIDE SEQUENCE</scope>
    <source>
        <strain evidence="1">CBS 333.67</strain>
    </source>
</reference>
<dbReference type="GeneID" id="87887658"/>
<reference evidence="1" key="1">
    <citation type="journal article" date="2023" name="Mol. Phylogenet. Evol.">
        <title>Genome-scale phylogeny and comparative genomics of the fungal order Sordariales.</title>
        <authorList>
            <person name="Hensen N."/>
            <person name="Bonometti L."/>
            <person name="Westerberg I."/>
            <person name="Brannstrom I.O."/>
            <person name="Guillou S."/>
            <person name="Cros-Aarteil S."/>
            <person name="Calhoun S."/>
            <person name="Haridas S."/>
            <person name="Kuo A."/>
            <person name="Mondo S."/>
            <person name="Pangilinan J."/>
            <person name="Riley R."/>
            <person name="LaButti K."/>
            <person name="Andreopoulos B."/>
            <person name="Lipzen A."/>
            <person name="Chen C."/>
            <person name="Yan M."/>
            <person name="Daum C."/>
            <person name="Ng V."/>
            <person name="Clum A."/>
            <person name="Steindorff A."/>
            <person name="Ohm R.A."/>
            <person name="Martin F."/>
            <person name="Silar P."/>
            <person name="Natvig D.O."/>
            <person name="Lalanne C."/>
            <person name="Gautier V."/>
            <person name="Ament-Velasquez S.L."/>
            <person name="Kruys A."/>
            <person name="Hutchinson M.I."/>
            <person name="Powell A.J."/>
            <person name="Barry K."/>
            <person name="Miller A.N."/>
            <person name="Grigoriev I.V."/>
            <person name="Debuchy R."/>
            <person name="Gladieux P."/>
            <person name="Hiltunen Thoren M."/>
            <person name="Johannesson H."/>
        </authorList>
    </citation>
    <scope>NUCLEOTIDE SEQUENCE</scope>
    <source>
        <strain evidence="1">CBS 333.67</strain>
    </source>
</reference>
<dbReference type="RefSeq" id="XP_062724544.1">
    <property type="nucleotide sequence ID" value="XM_062868829.1"/>
</dbReference>
<keyword evidence="2" id="KW-1185">Reference proteome</keyword>
<dbReference type="AlphaFoldDB" id="A0AAJ0M4Q5"/>
<evidence type="ECO:0000313" key="1">
    <source>
        <dbReference type="EMBL" id="KAK3308764.1"/>
    </source>
</evidence>
<proteinExistence type="predicted"/>
<accession>A0AAJ0M4Q5</accession>
<protein>
    <submittedName>
        <fullName evidence="1">Uncharacterized protein</fullName>
    </submittedName>
</protein>
<dbReference type="Proteomes" id="UP001273166">
    <property type="component" value="Unassembled WGS sequence"/>
</dbReference>
<organism evidence="1 2">
    <name type="scientific">Chaetomium strumarium</name>
    <dbReference type="NCBI Taxonomy" id="1170767"/>
    <lineage>
        <taxon>Eukaryota</taxon>
        <taxon>Fungi</taxon>
        <taxon>Dikarya</taxon>
        <taxon>Ascomycota</taxon>
        <taxon>Pezizomycotina</taxon>
        <taxon>Sordariomycetes</taxon>
        <taxon>Sordariomycetidae</taxon>
        <taxon>Sordariales</taxon>
        <taxon>Chaetomiaceae</taxon>
        <taxon>Chaetomium</taxon>
    </lineage>
</organism>
<evidence type="ECO:0000313" key="2">
    <source>
        <dbReference type="Proteomes" id="UP001273166"/>
    </source>
</evidence>
<dbReference type="InterPro" id="IPR059181">
    <property type="entry name" value="RWDD2A-B_C"/>
</dbReference>